<dbReference type="EMBL" id="JADEWZ010000057">
    <property type="protein sequence ID" value="MBE9118706.1"/>
    <property type="molecule type" value="Genomic_DNA"/>
</dbReference>
<evidence type="ECO:0008006" key="3">
    <source>
        <dbReference type="Google" id="ProtNLM"/>
    </source>
</evidence>
<reference evidence="1" key="1">
    <citation type="submission" date="2020-10" db="EMBL/GenBank/DDBJ databases">
        <authorList>
            <person name="Castelo-Branco R."/>
            <person name="Eusebio N."/>
            <person name="Adriana R."/>
            <person name="Vieira A."/>
            <person name="Brugerolle De Fraissinette N."/>
            <person name="Rezende De Castro R."/>
            <person name="Schneider M.P."/>
            <person name="Vasconcelos V."/>
            <person name="Leao P.N."/>
        </authorList>
    </citation>
    <scope>NUCLEOTIDE SEQUENCE</scope>
    <source>
        <strain evidence="1">LEGE 07157</strain>
    </source>
</reference>
<evidence type="ECO:0000313" key="1">
    <source>
        <dbReference type="EMBL" id="MBE9118706.1"/>
    </source>
</evidence>
<gene>
    <name evidence="1" type="ORF">IQ249_22715</name>
</gene>
<proteinExistence type="predicted"/>
<dbReference type="AlphaFoldDB" id="A0A8J7E2S9"/>
<name>A0A8J7E2S9_9CYAN</name>
<keyword evidence="2" id="KW-1185">Reference proteome</keyword>
<sequence>MAIRPSCVFLDTNVYIIGTIDLGSYERQILKWLGFEEAKNNEVEVVVSEELFEQILRVSKRLKNKDWGGEILGRIWRNFNVCCVILDANEYAQVESQGIIPREDVGIYLTAKGGQAQCFVSSNHQLIRSLIQKTGEFECLTPEEFVNKYL</sequence>
<organism evidence="1 2">
    <name type="scientific">Lusitaniella coriacea LEGE 07157</name>
    <dbReference type="NCBI Taxonomy" id="945747"/>
    <lineage>
        <taxon>Bacteria</taxon>
        <taxon>Bacillati</taxon>
        <taxon>Cyanobacteriota</taxon>
        <taxon>Cyanophyceae</taxon>
        <taxon>Spirulinales</taxon>
        <taxon>Lusitaniellaceae</taxon>
        <taxon>Lusitaniella</taxon>
    </lineage>
</organism>
<dbReference type="Proteomes" id="UP000654482">
    <property type="component" value="Unassembled WGS sequence"/>
</dbReference>
<comment type="caution">
    <text evidence="1">The sequence shown here is derived from an EMBL/GenBank/DDBJ whole genome shotgun (WGS) entry which is preliminary data.</text>
</comment>
<evidence type="ECO:0000313" key="2">
    <source>
        <dbReference type="Proteomes" id="UP000654482"/>
    </source>
</evidence>
<dbReference type="RefSeq" id="WP_194031815.1">
    <property type="nucleotide sequence ID" value="NZ_JADEWZ010000057.1"/>
</dbReference>
<accession>A0A8J7E2S9</accession>
<protein>
    <recommendedName>
        <fullName evidence="3">PIN domain-containing protein</fullName>
    </recommendedName>
</protein>